<dbReference type="RefSeq" id="WP_114918950.1">
    <property type="nucleotide sequence ID" value="NZ_CP031263.1"/>
</dbReference>
<evidence type="ECO:0000313" key="1">
    <source>
        <dbReference type="EMBL" id="AXH89396.1"/>
    </source>
</evidence>
<evidence type="ECO:0000313" key="2">
    <source>
        <dbReference type="Proteomes" id="UP000253958"/>
    </source>
</evidence>
<accession>A0A6N3JWY6</accession>
<gene>
    <name evidence="1" type="ORF">DVH21_05290</name>
</gene>
<protein>
    <submittedName>
        <fullName evidence="1">Uncharacterized protein</fullName>
    </submittedName>
</protein>
<reference evidence="1 2" key="2">
    <citation type="submission" date="2018-08" db="EMBL/GenBank/DDBJ databases">
        <title>Streptomyces kandeliansis sp. nov., an endophytic bacterium isolated from mangrove plant.</title>
        <authorList>
            <person name="Wang R."/>
        </authorList>
    </citation>
    <scope>NUCLEOTIDE SEQUENCE [LARGE SCALE GENOMIC DNA]</scope>
    <source>
        <strain evidence="2">H14(2018)</strain>
    </source>
</reference>
<dbReference type="Proteomes" id="UP000253958">
    <property type="component" value="Chromosome"/>
</dbReference>
<organism evidence="1 2">
    <name type="scientific">Micromonospora aurantiaca</name>
    <name type="common">nom. illeg.</name>
    <dbReference type="NCBI Taxonomy" id="47850"/>
    <lineage>
        <taxon>Bacteria</taxon>
        <taxon>Bacillati</taxon>
        <taxon>Actinomycetota</taxon>
        <taxon>Actinomycetes</taxon>
        <taxon>Micromonosporales</taxon>
        <taxon>Micromonosporaceae</taxon>
        <taxon>Micromonospora</taxon>
    </lineage>
</organism>
<name>A0A6N3JWY6_9ACTN</name>
<sequence>MAFKSFSAGDVLTASDVNTYLMKQVVIVCTSASRPPSPVEGMTIYETDTDVVRVHDGSNWITVLHVGPGKTGTYRVGKNTRTADSGVFTTVEAAIDSVTVPLVSGRTYRVRWNVAWAGTLAGDTVFTRLRENNVTGTQLNIIRSEIVATGGAGTRWPATIEADYTAVATGNKTFVGTGIRTSGSGNINAHAGTDFPITMTVDYVEG</sequence>
<dbReference type="EMBL" id="CP031263">
    <property type="protein sequence ID" value="AXH89396.1"/>
    <property type="molecule type" value="Genomic_DNA"/>
</dbReference>
<dbReference type="AlphaFoldDB" id="A0A6N3JWY6"/>
<reference evidence="1 2" key="1">
    <citation type="submission" date="2018-07" db="EMBL/GenBank/DDBJ databases">
        <authorList>
            <person name="Ye Y."/>
        </authorList>
    </citation>
    <scope>NUCLEOTIDE SEQUENCE [LARGE SCALE GENOMIC DNA]</scope>
    <source>
        <strain evidence="2">H14(2018)</strain>
    </source>
</reference>
<proteinExistence type="predicted"/>